<dbReference type="AlphaFoldDB" id="A0A0D1YWL3"/>
<name>A0A0D1YWL3_9PEZI</name>
<feature type="compositionally biased region" description="Polar residues" evidence="1">
    <location>
        <begin position="49"/>
        <end position="59"/>
    </location>
</feature>
<feature type="region of interest" description="Disordered" evidence="1">
    <location>
        <begin position="1"/>
        <end position="157"/>
    </location>
</feature>
<dbReference type="InParanoid" id="A0A0D1YWL3"/>
<dbReference type="RefSeq" id="XP_016214931.1">
    <property type="nucleotide sequence ID" value="XM_016357527.1"/>
</dbReference>
<dbReference type="EMBL" id="KN847539">
    <property type="protein sequence ID" value="KIW05062.1"/>
    <property type="molecule type" value="Genomic_DNA"/>
</dbReference>
<evidence type="ECO:0000313" key="2">
    <source>
        <dbReference type="EMBL" id="KIW05062.1"/>
    </source>
</evidence>
<sequence length="275" mass="30917">MARRTYVPLKFEDESELDIKSPSRTTKVVHHPLPHNQQSGSAELLRMTGQGSVSDPNSPKRSRDDGAQFQPERAIESFGTFSRDVHSYPQNVTSGQDDVATTGGFPLSPSALSTGPHHHHVRALWASPDGDNHRPAAPKSGPDQISGVTARIPPQSQPAIEPTCMCALGTRPPPRLDWAAIGATAAPAEDRPFLCQNCHEFYTHRARECSQMRHVPWIFPEMEADYVCFHCWTALTPAERDEYEDLFLEKWGSRFGVPQRLDTDEYLKMMERRMR</sequence>
<dbReference type="Proteomes" id="UP000053259">
    <property type="component" value="Unassembled WGS sequence"/>
</dbReference>
<evidence type="ECO:0000256" key="1">
    <source>
        <dbReference type="SAM" id="MobiDB-lite"/>
    </source>
</evidence>
<dbReference type="HOGENOM" id="CLU_1012666_0_0_1"/>
<keyword evidence="3" id="KW-1185">Reference proteome</keyword>
<dbReference type="VEuPathDB" id="FungiDB:PV09_04217"/>
<evidence type="ECO:0000313" key="3">
    <source>
        <dbReference type="Proteomes" id="UP000053259"/>
    </source>
</evidence>
<dbReference type="GeneID" id="27312190"/>
<organism evidence="2 3">
    <name type="scientific">Verruconis gallopava</name>
    <dbReference type="NCBI Taxonomy" id="253628"/>
    <lineage>
        <taxon>Eukaryota</taxon>
        <taxon>Fungi</taxon>
        <taxon>Dikarya</taxon>
        <taxon>Ascomycota</taxon>
        <taxon>Pezizomycotina</taxon>
        <taxon>Dothideomycetes</taxon>
        <taxon>Pleosporomycetidae</taxon>
        <taxon>Venturiales</taxon>
        <taxon>Sympoventuriaceae</taxon>
        <taxon>Verruconis</taxon>
    </lineage>
</organism>
<gene>
    <name evidence="2" type="ORF">PV09_04217</name>
</gene>
<reference evidence="2 3" key="1">
    <citation type="submission" date="2015-01" db="EMBL/GenBank/DDBJ databases">
        <title>The Genome Sequence of Ochroconis gallopava CBS43764.</title>
        <authorList>
            <consortium name="The Broad Institute Genomics Platform"/>
            <person name="Cuomo C."/>
            <person name="de Hoog S."/>
            <person name="Gorbushina A."/>
            <person name="Stielow B."/>
            <person name="Teixiera M."/>
            <person name="Abouelleil A."/>
            <person name="Chapman S.B."/>
            <person name="Priest M."/>
            <person name="Young S.K."/>
            <person name="Wortman J."/>
            <person name="Nusbaum C."/>
            <person name="Birren B."/>
        </authorList>
    </citation>
    <scope>NUCLEOTIDE SEQUENCE [LARGE SCALE GENOMIC DNA]</scope>
    <source>
        <strain evidence="2 3">CBS 43764</strain>
    </source>
</reference>
<protein>
    <submittedName>
        <fullName evidence="2">Uncharacterized protein</fullName>
    </submittedName>
</protein>
<proteinExistence type="predicted"/>
<accession>A0A0D1YWL3</accession>